<feature type="region of interest" description="Disordered" evidence="1">
    <location>
        <begin position="1"/>
        <end position="32"/>
    </location>
</feature>
<dbReference type="Proteomes" id="UP000299102">
    <property type="component" value="Unassembled WGS sequence"/>
</dbReference>
<dbReference type="InterPro" id="IPR052709">
    <property type="entry name" value="Transposase-MT_Hybrid"/>
</dbReference>
<name>A0A4C1XVB2_EUMVA</name>
<protein>
    <recommendedName>
        <fullName evidence="4">Mariner Mos1 transposase</fullName>
    </recommendedName>
</protein>
<dbReference type="PANTHER" id="PTHR46060">
    <property type="entry name" value="MARINER MOS1 TRANSPOSASE-LIKE PROTEIN"/>
    <property type="match status" value="1"/>
</dbReference>
<evidence type="ECO:0000313" key="2">
    <source>
        <dbReference type="EMBL" id="GBP66169.1"/>
    </source>
</evidence>
<organism evidence="2 3">
    <name type="scientific">Eumeta variegata</name>
    <name type="common">Bagworm moth</name>
    <name type="synonym">Eumeta japonica</name>
    <dbReference type="NCBI Taxonomy" id="151549"/>
    <lineage>
        <taxon>Eukaryota</taxon>
        <taxon>Metazoa</taxon>
        <taxon>Ecdysozoa</taxon>
        <taxon>Arthropoda</taxon>
        <taxon>Hexapoda</taxon>
        <taxon>Insecta</taxon>
        <taxon>Pterygota</taxon>
        <taxon>Neoptera</taxon>
        <taxon>Endopterygota</taxon>
        <taxon>Lepidoptera</taxon>
        <taxon>Glossata</taxon>
        <taxon>Ditrysia</taxon>
        <taxon>Tineoidea</taxon>
        <taxon>Psychidae</taxon>
        <taxon>Oiketicinae</taxon>
        <taxon>Eumeta</taxon>
    </lineage>
</organism>
<evidence type="ECO:0008006" key="4">
    <source>
        <dbReference type="Google" id="ProtNLM"/>
    </source>
</evidence>
<evidence type="ECO:0000256" key="1">
    <source>
        <dbReference type="SAM" id="MobiDB-lite"/>
    </source>
</evidence>
<keyword evidence="3" id="KW-1185">Reference proteome</keyword>
<sequence length="132" mass="15051">MQRTSENGTGPYGDSAESQTHPTHKLSQQSLARLRKAFSDKAQYKTTNHNWFFEFKRDHVNVSDEFRDGRSFTAMKDKNVDATCRLIETDRQVTYHEIHASLGIGMSQIQSSLHKPFGYEKAVLAVDPAQFV</sequence>
<accession>A0A4C1XVB2</accession>
<dbReference type="EMBL" id="BGZK01000950">
    <property type="protein sequence ID" value="GBP66169.1"/>
    <property type="molecule type" value="Genomic_DNA"/>
</dbReference>
<proteinExistence type="predicted"/>
<feature type="compositionally biased region" description="Polar residues" evidence="1">
    <location>
        <begin position="16"/>
        <end position="31"/>
    </location>
</feature>
<dbReference type="PANTHER" id="PTHR46060:SF1">
    <property type="entry name" value="MARINER MOS1 TRANSPOSASE-LIKE PROTEIN"/>
    <property type="match status" value="1"/>
</dbReference>
<comment type="caution">
    <text evidence="2">The sequence shown here is derived from an EMBL/GenBank/DDBJ whole genome shotgun (WGS) entry which is preliminary data.</text>
</comment>
<dbReference type="OrthoDB" id="10017160at2759"/>
<gene>
    <name evidence="2" type="ORF">EVAR_81826_1</name>
</gene>
<reference evidence="2 3" key="1">
    <citation type="journal article" date="2019" name="Commun. Biol.">
        <title>The bagworm genome reveals a unique fibroin gene that provides high tensile strength.</title>
        <authorList>
            <person name="Kono N."/>
            <person name="Nakamura H."/>
            <person name="Ohtoshi R."/>
            <person name="Tomita M."/>
            <person name="Numata K."/>
            <person name="Arakawa K."/>
        </authorList>
    </citation>
    <scope>NUCLEOTIDE SEQUENCE [LARGE SCALE GENOMIC DNA]</scope>
</reference>
<evidence type="ECO:0000313" key="3">
    <source>
        <dbReference type="Proteomes" id="UP000299102"/>
    </source>
</evidence>
<dbReference type="AlphaFoldDB" id="A0A4C1XVB2"/>